<evidence type="ECO:0000313" key="1">
    <source>
        <dbReference type="EMBL" id="QQO85048.1"/>
    </source>
</evidence>
<dbReference type="AlphaFoldDB" id="A0A7T8EES3"/>
<reference evidence="1" key="1">
    <citation type="submission" date="2018-09" db="EMBL/GenBank/DDBJ databases">
        <title>Genome sequencing and analysis.</title>
        <authorList>
            <person name="Huang Y.-T."/>
        </authorList>
    </citation>
    <scope>NUCLEOTIDE SEQUENCE</scope>
    <source>
        <strain evidence="1">HIDE</strain>
    </source>
</reference>
<protein>
    <submittedName>
        <fullName evidence="1">Uncharacterized protein</fullName>
    </submittedName>
</protein>
<name>A0A7T8EES3_9GAMM</name>
<dbReference type="EMBL" id="CP032664">
    <property type="protein sequence ID" value="QQO85048.1"/>
    <property type="molecule type" value="Genomic_DNA"/>
</dbReference>
<accession>A0A7T8EES3</accession>
<proteinExistence type="predicted"/>
<gene>
    <name evidence="1" type="ORF">D7032_18445</name>
</gene>
<dbReference type="RefSeq" id="WP_039034735.1">
    <property type="nucleotide sequence ID" value="NZ_AP024617.1"/>
</dbReference>
<organism evidence="1">
    <name type="scientific">Shewanella algae</name>
    <dbReference type="NCBI Taxonomy" id="38313"/>
    <lineage>
        <taxon>Bacteria</taxon>
        <taxon>Pseudomonadati</taxon>
        <taxon>Pseudomonadota</taxon>
        <taxon>Gammaproteobacteria</taxon>
        <taxon>Alteromonadales</taxon>
        <taxon>Shewanellaceae</taxon>
        <taxon>Shewanella</taxon>
    </lineage>
</organism>
<sequence length="152" mass="17066">MTILDHVWTSIAENDITFESLKEKGMDIISSGVELNDSLESALVTFLAEPSVESIVNLVFVSLTEELNITTKKEVLIILMLFKKGWISKTKLIEKLGRIPIIDRDELEPSLREVVDAAALMQEDESDGYSDLEDILTPKVDMLELNKLTKQA</sequence>